<protein>
    <recommendedName>
        <fullName evidence="5">NAC domain-containing protein</fullName>
    </recommendedName>
</protein>
<evidence type="ECO:0000256" key="1">
    <source>
        <dbReference type="ARBA" id="ARBA00023015"/>
    </source>
</evidence>
<evidence type="ECO:0000313" key="7">
    <source>
        <dbReference type="Proteomes" id="UP000823388"/>
    </source>
</evidence>
<feature type="domain" description="NAC" evidence="5">
    <location>
        <begin position="22"/>
        <end position="188"/>
    </location>
</feature>
<keyword evidence="4" id="KW-0539">Nucleus</keyword>
<dbReference type="Pfam" id="PF02365">
    <property type="entry name" value="NAM"/>
    <property type="match status" value="1"/>
</dbReference>
<keyword evidence="2" id="KW-0238">DNA-binding</keyword>
<dbReference type="OrthoDB" id="1424968at2759"/>
<evidence type="ECO:0000256" key="3">
    <source>
        <dbReference type="ARBA" id="ARBA00023163"/>
    </source>
</evidence>
<reference evidence="6" key="1">
    <citation type="submission" date="2020-05" db="EMBL/GenBank/DDBJ databases">
        <title>WGS assembly of Panicum virgatum.</title>
        <authorList>
            <person name="Lovell J.T."/>
            <person name="Jenkins J."/>
            <person name="Shu S."/>
            <person name="Juenger T.E."/>
            <person name="Schmutz J."/>
        </authorList>
    </citation>
    <scope>NUCLEOTIDE SEQUENCE</scope>
    <source>
        <strain evidence="6">AP13</strain>
    </source>
</reference>
<proteinExistence type="predicted"/>
<evidence type="ECO:0000256" key="4">
    <source>
        <dbReference type="ARBA" id="ARBA00023242"/>
    </source>
</evidence>
<gene>
    <name evidence="6" type="ORF">PVAP13_5NG152300</name>
</gene>
<dbReference type="SUPFAM" id="SSF101941">
    <property type="entry name" value="NAC domain"/>
    <property type="match status" value="1"/>
</dbReference>
<evidence type="ECO:0000256" key="2">
    <source>
        <dbReference type="ARBA" id="ARBA00023125"/>
    </source>
</evidence>
<dbReference type="Gene3D" id="2.170.150.80">
    <property type="entry name" value="NAC domain"/>
    <property type="match status" value="1"/>
</dbReference>
<keyword evidence="1" id="KW-0805">Transcription regulation</keyword>
<dbReference type="GO" id="GO:0003677">
    <property type="term" value="F:DNA binding"/>
    <property type="evidence" value="ECO:0007669"/>
    <property type="project" value="UniProtKB-KW"/>
</dbReference>
<sequence length="368" mass="40858">MGDQHQQQEPQVMHVGGGGLEMPPGFRFNPSDEEIITFYLTPKVQQRSFTCAAMGEVDLNRTEPWELPGKANIGEEWYFCQRDHKYQKGLRMNRATKDGYWKATGKDKEIYRATTGVVLPELIGMKKTLVFYTGRAPRGKKTSWIMNEYRLEGDDRLPYPAANSISTATMKSSSASKEEWVVCRVFHKIAGIKKAPTSPPYNNTMDNIGIDESSIHMPLPLEFPMLPEFTMDQSSTHMPLSPEFPMLPNFTMDPAGIYNSTTDLSSLSVADVIPPSIAGMGIDTPQMNGALLGNSMVIAPQMPFHHQTNIGTVDASGFMAAPQGMPSLMVSQDTGMSLDQTNAVEISSMVSIVPESTTTMDMDFLWRY</sequence>
<keyword evidence="3" id="KW-0804">Transcription</keyword>
<dbReference type="AlphaFoldDB" id="A0A8T0RQS1"/>
<dbReference type="GO" id="GO:0006355">
    <property type="term" value="P:regulation of DNA-templated transcription"/>
    <property type="evidence" value="ECO:0007669"/>
    <property type="project" value="InterPro"/>
</dbReference>
<dbReference type="InterPro" id="IPR036093">
    <property type="entry name" value="NAC_dom_sf"/>
</dbReference>
<evidence type="ECO:0000259" key="5">
    <source>
        <dbReference type="PROSITE" id="PS51005"/>
    </source>
</evidence>
<keyword evidence="7" id="KW-1185">Reference proteome</keyword>
<dbReference type="Proteomes" id="UP000823388">
    <property type="component" value="Chromosome 5N"/>
</dbReference>
<dbReference type="InterPro" id="IPR003441">
    <property type="entry name" value="NAC-dom"/>
</dbReference>
<dbReference type="PANTHER" id="PTHR31744:SF92">
    <property type="entry name" value="NAC DOMAIN-CONTAINING PROTEIN 87"/>
    <property type="match status" value="1"/>
</dbReference>
<dbReference type="EMBL" id="CM029046">
    <property type="protein sequence ID" value="KAG2587505.1"/>
    <property type="molecule type" value="Genomic_DNA"/>
</dbReference>
<organism evidence="6 7">
    <name type="scientific">Panicum virgatum</name>
    <name type="common">Blackwell switchgrass</name>
    <dbReference type="NCBI Taxonomy" id="38727"/>
    <lineage>
        <taxon>Eukaryota</taxon>
        <taxon>Viridiplantae</taxon>
        <taxon>Streptophyta</taxon>
        <taxon>Embryophyta</taxon>
        <taxon>Tracheophyta</taxon>
        <taxon>Spermatophyta</taxon>
        <taxon>Magnoliopsida</taxon>
        <taxon>Liliopsida</taxon>
        <taxon>Poales</taxon>
        <taxon>Poaceae</taxon>
        <taxon>PACMAD clade</taxon>
        <taxon>Panicoideae</taxon>
        <taxon>Panicodae</taxon>
        <taxon>Paniceae</taxon>
        <taxon>Panicinae</taxon>
        <taxon>Panicum</taxon>
        <taxon>Panicum sect. Hiantes</taxon>
    </lineage>
</organism>
<evidence type="ECO:0000313" key="6">
    <source>
        <dbReference type="EMBL" id="KAG2587505.1"/>
    </source>
</evidence>
<comment type="caution">
    <text evidence="6">The sequence shown here is derived from an EMBL/GenBank/DDBJ whole genome shotgun (WGS) entry which is preliminary data.</text>
</comment>
<dbReference type="PANTHER" id="PTHR31744">
    <property type="entry name" value="PROTEIN CUP-SHAPED COTYLEDON 2-RELATED"/>
    <property type="match status" value="1"/>
</dbReference>
<dbReference type="GO" id="GO:0005634">
    <property type="term" value="C:nucleus"/>
    <property type="evidence" value="ECO:0007669"/>
    <property type="project" value="UniProtKB-ARBA"/>
</dbReference>
<dbReference type="PROSITE" id="PS51005">
    <property type="entry name" value="NAC"/>
    <property type="match status" value="1"/>
</dbReference>
<accession>A0A8T0RQS1</accession>
<name>A0A8T0RQS1_PANVG</name>